<feature type="transmembrane region" description="Helical" evidence="1">
    <location>
        <begin position="64"/>
        <end position="86"/>
    </location>
</feature>
<keyword evidence="1" id="KW-0472">Membrane</keyword>
<evidence type="ECO:0000313" key="3">
    <source>
        <dbReference type="Proteomes" id="UP000076959"/>
    </source>
</evidence>
<keyword evidence="3" id="KW-1185">Reference proteome</keyword>
<evidence type="ECO:0000256" key="1">
    <source>
        <dbReference type="SAM" id="Phobius"/>
    </source>
</evidence>
<gene>
    <name evidence="2" type="ORF">AYJ54_41405</name>
</gene>
<keyword evidence="1" id="KW-0812">Transmembrane</keyword>
<dbReference type="Proteomes" id="UP000076959">
    <property type="component" value="Unassembled WGS sequence"/>
</dbReference>
<name>A0A176Z279_9BRAD</name>
<reference evidence="2 3" key="1">
    <citation type="submission" date="2016-03" db="EMBL/GenBank/DDBJ databases">
        <title>Draft Genome Sequence of the Strain BR 10245 (Bradyrhizobium sp.) isolated from nodules of Centrolobium paraense.</title>
        <authorList>
            <person name="Simoes-Araujo J.L.Sr."/>
            <person name="Barauna A.C."/>
            <person name="Silva K."/>
            <person name="Zilli J.E."/>
        </authorList>
    </citation>
    <scope>NUCLEOTIDE SEQUENCE [LARGE SCALE GENOMIC DNA]</scope>
    <source>
        <strain evidence="2 3">BR 10245</strain>
    </source>
</reference>
<proteinExistence type="predicted"/>
<protein>
    <submittedName>
        <fullName evidence="2">Uncharacterized protein</fullName>
    </submittedName>
</protein>
<comment type="caution">
    <text evidence="2">The sequence shown here is derived from an EMBL/GenBank/DDBJ whole genome shotgun (WGS) entry which is preliminary data.</text>
</comment>
<sequence>MWRFGARCLETLRQSRERQAMRVIAGYARLLEQGNDSAAPCRLPPGRRASVDDRSTCAVPKRPGLLLGAIAVVLIALHAICAAMILDHALLRAPELIAISGGDRMGWSD</sequence>
<dbReference type="AlphaFoldDB" id="A0A176Z279"/>
<evidence type="ECO:0000313" key="2">
    <source>
        <dbReference type="EMBL" id="OAF14778.1"/>
    </source>
</evidence>
<accession>A0A176Z279</accession>
<organism evidence="2 3">
    <name type="scientific">Bradyrhizobium centrolobii</name>
    <dbReference type="NCBI Taxonomy" id="1505087"/>
    <lineage>
        <taxon>Bacteria</taxon>
        <taxon>Pseudomonadati</taxon>
        <taxon>Pseudomonadota</taxon>
        <taxon>Alphaproteobacteria</taxon>
        <taxon>Hyphomicrobiales</taxon>
        <taxon>Nitrobacteraceae</taxon>
        <taxon>Bradyrhizobium</taxon>
    </lineage>
</organism>
<dbReference type="EMBL" id="LUUB01000028">
    <property type="protein sequence ID" value="OAF14778.1"/>
    <property type="molecule type" value="Genomic_DNA"/>
</dbReference>
<keyword evidence="1" id="KW-1133">Transmembrane helix</keyword>